<dbReference type="OrthoDB" id="9800863at2"/>
<evidence type="ECO:0000256" key="2">
    <source>
        <dbReference type="ARBA" id="ARBA00002315"/>
    </source>
</evidence>
<gene>
    <name evidence="9" type="primary">gpmI</name>
    <name evidence="16" type="ORF">AY555_03455</name>
</gene>
<comment type="catalytic activity">
    <reaction evidence="1 9">
        <text>(2R)-2-phosphoglycerate = (2R)-3-phosphoglycerate</text>
        <dbReference type="Rhea" id="RHEA:15901"/>
        <dbReference type="ChEBI" id="CHEBI:58272"/>
        <dbReference type="ChEBI" id="CHEBI:58289"/>
        <dbReference type="EC" id="5.4.2.12"/>
    </reaction>
</comment>
<comment type="pathway">
    <text evidence="3 9">Carbohydrate degradation; glycolysis; pyruvate from D-glyceraldehyde 3-phosphate: step 3/5.</text>
</comment>
<dbReference type="InterPro" id="IPR005995">
    <property type="entry name" value="Pgm_bpd_ind"/>
</dbReference>
<evidence type="ECO:0000256" key="10">
    <source>
        <dbReference type="NCBIfam" id="TIGR01307"/>
    </source>
</evidence>
<feature type="binding site" evidence="9 12">
    <location>
        <position position="195"/>
    </location>
    <ligand>
        <name>substrate</name>
    </ligand>
</feature>
<dbReference type="HAMAP" id="MF_01038">
    <property type="entry name" value="GpmI"/>
    <property type="match status" value="1"/>
</dbReference>
<evidence type="ECO:0000256" key="5">
    <source>
        <dbReference type="ARBA" id="ARBA00022723"/>
    </source>
</evidence>
<dbReference type="GO" id="GO:0006007">
    <property type="term" value="P:glucose catabolic process"/>
    <property type="evidence" value="ECO:0007669"/>
    <property type="project" value="InterPro"/>
</dbReference>
<sequence>MTSTSRPGRPVVLCILDGWGYRPERDNNAIALAHTPVWDRMLAECPGSLLETSGLDVGLPDGQMGNSEVGHMNIGAGRIVMQDLPRIDACVADNGLGHMESFGRFVSKVRQGSGTVHLMGLLSPGGVHSHQDHMAALAATLGAEGLKVCLHIFTDGRDTPPRSARGFIEAFLTKTRDVPNLSLTTLGGRYYAMDRDNRWDRVQLAYDAMVYAKGERAPNAVAALDASYAAAVGDEFVRPCVLGNYAGMKDGDGILVANFRADRAREITRALLDPGFDGFSRGNGPAFSAALGMTEYSRAHTAFMDTLFPPEPLSDILGEVISRAGLAQLRIAETEKYAHVTFFLNGGEETVYPGEDRILVPSPKVATYDLQPEMSAPEVTRHLEEAIRSGRYDLIVVNYANGDMVGHTGILEAAIKAAEAVDDGLGRLEQAIRDSGGTMIVTADHGNAELMKDPETGEPYTQHTVGKVHALLVNGPKAVTRLHDGRLSDLAPTVLALMGLPQPAAMTGRCLLDQEATNATRGSVAFG</sequence>
<dbReference type="SUPFAM" id="SSF64158">
    <property type="entry name" value="2,3-Bisphosphoglycerate-independent phosphoglycerate mutase, substrate-binding domain"/>
    <property type="match status" value="1"/>
</dbReference>
<reference evidence="16 17" key="1">
    <citation type="submission" date="2016-02" db="EMBL/GenBank/DDBJ databases">
        <title>Complete Genome of H5569, the type strain of the newly described species Haematospirillium jordaniae.</title>
        <authorList>
            <person name="Nicholson A.C."/>
            <person name="Humrighouse B.W."/>
            <person name="Loparov V."/>
            <person name="McQuiston J.R."/>
        </authorList>
    </citation>
    <scope>NUCLEOTIDE SEQUENCE [LARGE SCALE GENOMIC DNA]</scope>
    <source>
        <strain evidence="16 17">H5569</strain>
    </source>
</reference>
<evidence type="ECO:0000313" key="16">
    <source>
        <dbReference type="EMBL" id="AMW34398.1"/>
    </source>
</evidence>
<dbReference type="InterPro" id="IPR011258">
    <property type="entry name" value="BPG-indep_PGM_N"/>
</dbReference>
<evidence type="ECO:0000259" key="15">
    <source>
        <dbReference type="Pfam" id="PF06415"/>
    </source>
</evidence>
<comment type="function">
    <text evidence="2 9">Catalyzes the interconversion of 2-phosphoglycerate and 3-phosphoglycerate.</text>
</comment>
<feature type="binding site" evidence="9 13">
    <location>
        <position position="17"/>
    </location>
    <ligand>
        <name>Mn(2+)</name>
        <dbReference type="ChEBI" id="CHEBI:29035"/>
        <label>2</label>
    </ligand>
</feature>
<dbReference type="InterPro" id="IPR017850">
    <property type="entry name" value="Alkaline_phosphatase_core_sf"/>
</dbReference>
<accession>A0A143DE51</accession>
<dbReference type="PANTHER" id="PTHR31637">
    <property type="entry name" value="2,3-BISPHOSPHOGLYCERATE-INDEPENDENT PHOSPHOGLYCERATE MUTASE"/>
    <property type="match status" value="1"/>
</dbReference>
<dbReference type="PANTHER" id="PTHR31637:SF0">
    <property type="entry name" value="2,3-BISPHOSPHOGLYCERATE-INDEPENDENT PHOSPHOGLYCERATE MUTASE"/>
    <property type="match status" value="1"/>
</dbReference>
<dbReference type="PIRSF" id="PIRSF001492">
    <property type="entry name" value="IPGAM"/>
    <property type="match status" value="1"/>
</dbReference>
<dbReference type="STRING" id="1549855.AY555_03455"/>
<dbReference type="CDD" id="cd16010">
    <property type="entry name" value="iPGM"/>
    <property type="match status" value="1"/>
</dbReference>
<keyword evidence="17" id="KW-1185">Reference proteome</keyword>
<feature type="binding site" evidence="9 13">
    <location>
        <position position="445"/>
    </location>
    <ligand>
        <name>Mn(2+)</name>
        <dbReference type="ChEBI" id="CHEBI:29035"/>
        <label>2</label>
    </ligand>
</feature>
<feature type="domain" description="BPG-independent PGAM N-terminal" evidence="15">
    <location>
        <begin position="87"/>
        <end position="297"/>
    </location>
</feature>
<feature type="domain" description="Metalloenzyme" evidence="14">
    <location>
        <begin position="10"/>
        <end position="501"/>
    </location>
</feature>
<dbReference type="Pfam" id="PF06415">
    <property type="entry name" value="iPGM_N"/>
    <property type="match status" value="1"/>
</dbReference>
<feature type="binding site" evidence="9 12">
    <location>
        <position position="189"/>
    </location>
    <ligand>
        <name>substrate</name>
    </ligand>
</feature>
<dbReference type="GO" id="GO:0005829">
    <property type="term" value="C:cytosol"/>
    <property type="evidence" value="ECO:0007669"/>
    <property type="project" value="TreeGrafter"/>
</dbReference>
<keyword evidence="5 9" id="KW-0479">Metal-binding</keyword>
<dbReference type="SUPFAM" id="SSF53649">
    <property type="entry name" value="Alkaline phosphatase-like"/>
    <property type="match status" value="1"/>
</dbReference>
<dbReference type="InterPro" id="IPR036646">
    <property type="entry name" value="PGAM_B_sf"/>
</dbReference>
<dbReference type="Gene3D" id="3.40.1450.10">
    <property type="entry name" value="BPG-independent phosphoglycerate mutase, domain B"/>
    <property type="match status" value="1"/>
</dbReference>
<dbReference type="EC" id="5.4.2.12" evidence="9 10"/>
<feature type="binding site" evidence="9 12">
    <location>
        <begin position="260"/>
        <end position="263"/>
    </location>
    <ligand>
        <name>substrate</name>
    </ligand>
</feature>
<dbReference type="AlphaFoldDB" id="A0A143DE51"/>
<dbReference type="GO" id="GO:0004619">
    <property type="term" value="F:phosphoglycerate mutase activity"/>
    <property type="evidence" value="ECO:0007669"/>
    <property type="project" value="UniProtKB-UniRule"/>
</dbReference>
<evidence type="ECO:0000256" key="1">
    <source>
        <dbReference type="ARBA" id="ARBA00000370"/>
    </source>
</evidence>
<dbReference type="UniPathway" id="UPA00109">
    <property type="reaction ID" value="UER00186"/>
</dbReference>
<evidence type="ECO:0000256" key="3">
    <source>
        <dbReference type="ARBA" id="ARBA00004798"/>
    </source>
</evidence>
<feature type="binding site" evidence="9 13">
    <location>
        <position position="403"/>
    </location>
    <ligand>
        <name>Mn(2+)</name>
        <dbReference type="ChEBI" id="CHEBI:29035"/>
        <label>1</label>
    </ligand>
</feature>
<feature type="binding site" evidence="9 12">
    <location>
        <position position="336"/>
    </location>
    <ligand>
        <name>substrate</name>
    </ligand>
</feature>
<feature type="binding site" evidence="9 12">
    <location>
        <begin position="157"/>
        <end position="158"/>
    </location>
    <ligand>
        <name>substrate</name>
    </ligand>
</feature>
<evidence type="ECO:0000256" key="7">
    <source>
        <dbReference type="ARBA" id="ARBA00023211"/>
    </source>
</evidence>
<dbReference type="RefSeq" id="WP_066133494.1">
    <property type="nucleotide sequence ID" value="NZ_CP014525.1"/>
</dbReference>
<dbReference type="NCBIfam" id="TIGR01307">
    <property type="entry name" value="pgm_bpd_ind"/>
    <property type="match status" value="1"/>
</dbReference>
<dbReference type="KEGG" id="hjo:AY555_03455"/>
<comment type="cofactor">
    <cofactor evidence="9">
        <name>Mn(2+)</name>
        <dbReference type="ChEBI" id="CHEBI:29035"/>
    </cofactor>
    <text evidence="9">Binds 2 manganese ions per subunit.</text>
</comment>
<dbReference type="GeneID" id="53316204"/>
<evidence type="ECO:0000256" key="8">
    <source>
        <dbReference type="ARBA" id="ARBA00023235"/>
    </source>
</evidence>
<evidence type="ECO:0000256" key="6">
    <source>
        <dbReference type="ARBA" id="ARBA00023152"/>
    </source>
</evidence>
<evidence type="ECO:0000313" key="17">
    <source>
        <dbReference type="Proteomes" id="UP000076066"/>
    </source>
</evidence>
<proteinExistence type="inferred from homology"/>
<feature type="binding site" evidence="9 13">
    <location>
        <position position="407"/>
    </location>
    <ligand>
        <name>Mn(2+)</name>
        <dbReference type="ChEBI" id="CHEBI:29035"/>
        <label>1</label>
    </ligand>
</feature>
<feature type="active site" description="Phosphoserine intermediate" evidence="9 11">
    <location>
        <position position="67"/>
    </location>
</feature>
<feature type="binding site" evidence="9 13">
    <location>
        <position position="444"/>
    </location>
    <ligand>
        <name>Mn(2+)</name>
        <dbReference type="ChEBI" id="CHEBI:29035"/>
        <label>2</label>
    </ligand>
</feature>
<dbReference type="Proteomes" id="UP000076066">
    <property type="component" value="Chromosome"/>
</dbReference>
<protein>
    <recommendedName>
        <fullName evidence="9 10">2,3-bisphosphoglycerate-independent phosphoglycerate mutase</fullName>
        <shortName evidence="9">BPG-independent PGAM</shortName>
        <shortName evidence="9">Phosphoglyceromutase</shortName>
        <shortName evidence="9">iPGM</shortName>
        <ecNumber evidence="9 10">5.4.2.12</ecNumber>
    </recommendedName>
</protein>
<evidence type="ECO:0000256" key="9">
    <source>
        <dbReference type="HAMAP-Rule" id="MF_01038"/>
    </source>
</evidence>
<dbReference type="GO" id="GO:0006096">
    <property type="term" value="P:glycolytic process"/>
    <property type="evidence" value="ECO:0007669"/>
    <property type="project" value="UniProtKB-UniRule"/>
</dbReference>
<organism evidence="16 17">
    <name type="scientific">Haematospirillum jordaniae</name>
    <dbReference type="NCBI Taxonomy" id="1549855"/>
    <lineage>
        <taxon>Bacteria</taxon>
        <taxon>Pseudomonadati</taxon>
        <taxon>Pseudomonadota</taxon>
        <taxon>Alphaproteobacteria</taxon>
        <taxon>Rhodospirillales</taxon>
        <taxon>Novispirillaceae</taxon>
        <taxon>Haematospirillum</taxon>
    </lineage>
</organism>
<dbReference type="Gene3D" id="3.40.720.10">
    <property type="entry name" value="Alkaline Phosphatase, subunit A"/>
    <property type="match status" value="1"/>
</dbReference>
<name>A0A143DE51_9PROT</name>
<dbReference type="FunFam" id="3.40.1450.10:FF:000002">
    <property type="entry name" value="2,3-bisphosphoglycerate-independent phosphoglycerate mutase"/>
    <property type="match status" value="1"/>
</dbReference>
<comment type="similarity">
    <text evidence="4 9">Belongs to the BPG-independent phosphoglycerate mutase family.</text>
</comment>
<comment type="subunit">
    <text evidence="9">Monomer.</text>
</comment>
<evidence type="ECO:0000259" key="14">
    <source>
        <dbReference type="Pfam" id="PF01676"/>
    </source>
</evidence>
<feature type="binding site" evidence="9 13">
    <location>
        <position position="67"/>
    </location>
    <ligand>
        <name>Mn(2+)</name>
        <dbReference type="ChEBI" id="CHEBI:29035"/>
        <label>2</label>
    </ligand>
</feature>
<dbReference type="Pfam" id="PF01676">
    <property type="entry name" value="Metalloenzyme"/>
    <property type="match status" value="1"/>
</dbReference>
<evidence type="ECO:0000256" key="13">
    <source>
        <dbReference type="PIRSR" id="PIRSR001492-3"/>
    </source>
</evidence>
<feature type="binding site" evidence="9 12">
    <location>
        <position position="128"/>
    </location>
    <ligand>
        <name>substrate</name>
    </ligand>
</feature>
<feature type="binding site" evidence="9 13">
    <location>
        <position position="463"/>
    </location>
    <ligand>
        <name>Mn(2+)</name>
        <dbReference type="ChEBI" id="CHEBI:29035"/>
        <label>1</label>
    </ligand>
</feature>
<keyword evidence="6 9" id="KW-0324">Glycolysis</keyword>
<evidence type="ECO:0000256" key="11">
    <source>
        <dbReference type="PIRSR" id="PIRSR001492-1"/>
    </source>
</evidence>
<keyword evidence="7 9" id="KW-0464">Manganese</keyword>
<evidence type="ECO:0000256" key="4">
    <source>
        <dbReference type="ARBA" id="ARBA00008819"/>
    </source>
</evidence>
<dbReference type="InterPro" id="IPR006124">
    <property type="entry name" value="Metalloenzyme"/>
</dbReference>
<keyword evidence="8 9" id="KW-0413">Isomerase</keyword>
<dbReference type="GO" id="GO:0030145">
    <property type="term" value="F:manganese ion binding"/>
    <property type="evidence" value="ECO:0007669"/>
    <property type="project" value="UniProtKB-UniRule"/>
</dbReference>
<dbReference type="EMBL" id="CP014525">
    <property type="protein sequence ID" value="AMW34398.1"/>
    <property type="molecule type" value="Genomic_DNA"/>
</dbReference>
<evidence type="ECO:0000256" key="12">
    <source>
        <dbReference type="PIRSR" id="PIRSR001492-2"/>
    </source>
</evidence>